<feature type="coiled-coil region" evidence="1">
    <location>
        <begin position="198"/>
        <end position="225"/>
    </location>
</feature>
<evidence type="ECO:0000256" key="2">
    <source>
        <dbReference type="SAM" id="MobiDB-lite"/>
    </source>
</evidence>
<feature type="transmembrane region" description="Helical" evidence="3">
    <location>
        <begin position="238"/>
        <end position="259"/>
    </location>
</feature>
<evidence type="ECO:0000256" key="3">
    <source>
        <dbReference type="SAM" id="Phobius"/>
    </source>
</evidence>
<dbReference type="RefSeq" id="WP_092385016.1">
    <property type="nucleotide sequence ID" value="NZ_LT629787.1"/>
</dbReference>
<dbReference type="Proteomes" id="UP000243924">
    <property type="component" value="Chromosome I"/>
</dbReference>
<evidence type="ECO:0000313" key="5">
    <source>
        <dbReference type="Proteomes" id="UP000243924"/>
    </source>
</evidence>
<dbReference type="AlphaFoldDB" id="A0A1H2F064"/>
<feature type="region of interest" description="Disordered" evidence="2">
    <location>
        <begin position="1"/>
        <end position="21"/>
    </location>
</feature>
<keyword evidence="3" id="KW-1133">Transmembrane helix</keyword>
<proteinExistence type="predicted"/>
<dbReference type="STRING" id="1434072.SAMN05216210_1158"/>
<protein>
    <submittedName>
        <fullName evidence="4">Uncharacterized protein</fullName>
    </submittedName>
</protein>
<gene>
    <name evidence="4" type="ORF">SAMN05216210_1158</name>
</gene>
<dbReference type="OrthoDB" id="7009097at2"/>
<evidence type="ECO:0000256" key="1">
    <source>
        <dbReference type="SAM" id="Coils"/>
    </source>
</evidence>
<organism evidence="4 5">
    <name type="scientific">Halopseudomonas salegens</name>
    <dbReference type="NCBI Taxonomy" id="1434072"/>
    <lineage>
        <taxon>Bacteria</taxon>
        <taxon>Pseudomonadati</taxon>
        <taxon>Pseudomonadota</taxon>
        <taxon>Gammaproteobacteria</taxon>
        <taxon>Pseudomonadales</taxon>
        <taxon>Pseudomonadaceae</taxon>
        <taxon>Halopseudomonas</taxon>
    </lineage>
</organism>
<name>A0A1H2F064_9GAMM</name>
<sequence length="260" mass="29683">MTNTDDSTTEVVEQKPAPPRDIFARSRPSDMYWLQLKPVFRNRQMVHNEALLQIAVTQDRIGSLELLRLQVRKEGEPLPTDGNTLEVLIDHKHQRVRFGPLGAVNLNPAGRGLGGFMLGQLIDWCQRLCPEYSVTPITLNNDQASTEEERKIRENLLQRVGFTLNYTDDKKSQGRAQANRVKDLLGSWNSDKVQPLSVSDLLRQLREKEAEHQKQTGKLNALKARLEVSKRNDLSHRFAIGCLIIFAIFQALLLLWVVLR</sequence>
<dbReference type="EMBL" id="LT629787">
    <property type="protein sequence ID" value="SDU00368.1"/>
    <property type="molecule type" value="Genomic_DNA"/>
</dbReference>
<feature type="compositionally biased region" description="Polar residues" evidence="2">
    <location>
        <begin position="1"/>
        <end position="11"/>
    </location>
</feature>
<accession>A0A1H2F064</accession>
<keyword evidence="1" id="KW-0175">Coiled coil</keyword>
<keyword evidence="3" id="KW-0812">Transmembrane</keyword>
<keyword evidence="5" id="KW-1185">Reference proteome</keyword>
<keyword evidence="3" id="KW-0472">Membrane</keyword>
<evidence type="ECO:0000313" key="4">
    <source>
        <dbReference type="EMBL" id="SDU00368.1"/>
    </source>
</evidence>
<reference evidence="5" key="1">
    <citation type="submission" date="2016-10" db="EMBL/GenBank/DDBJ databases">
        <authorList>
            <person name="Varghese N."/>
            <person name="Submissions S."/>
        </authorList>
    </citation>
    <scope>NUCLEOTIDE SEQUENCE [LARGE SCALE GENOMIC DNA]</scope>
    <source>
        <strain evidence="5">CECT 8338</strain>
    </source>
</reference>